<evidence type="ECO:0000256" key="1">
    <source>
        <dbReference type="ARBA" id="ARBA00009374"/>
    </source>
</evidence>
<accession>A0A833RHR8</accession>
<feature type="domain" description="FLZ-type" evidence="4">
    <location>
        <begin position="78"/>
        <end position="122"/>
    </location>
</feature>
<proteinExistence type="inferred from homology"/>
<keyword evidence="5" id="KW-0863">Zinc-finger</keyword>
<dbReference type="PANTHER" id="PTHR47847:SF2">
    <property type="entry name" value="FCS-LIKE ZINC FINGER 17-RELATED"/>
    <property type="match status" value="1"/>
</dbReference>
<evidence type="ECO:0000259" key="4">
    <source>
        <dbReference type="PROSITE" id="PS51795"/>
    </source>
</evidence>
<dbReference type="EMBL" id="SWLB01000004">
    <property type="protein sequence ID" value="KAF3339301.1"/>
    <property type="molecule type" value="Genomic_DNA"/>
</dbReference>
<dbReference type="OrthoDB" id="1927223at2759"/>
<sequence>MLSSKKSIFHVGEEGGDHSTAIRTHAKKILAHRIIKGVVAQVRSPVEGHVGLRIVIQQHIHGSNIVLKPMVNPCKFKELLKACYLCKKVLRPNMDVYMYRGDLGFCSEECRCQQILRDEQIEAASKRKRLGLTHQRHQQANKSNIKPTYQHKKILLMT</sequence>
<dbReference type="Pfam" id="PF04570">
    <property type="entry name" value="zf-FLZ"/>
    <property type="match status" value="1"/>
</dbReference>
<reference evidence="5" key="1">
    <citation type="submission" date="2020-01" db="EMBL/GenBank/DDBJ databases">
        <title>Genome sequence of Kobresia littledalei, the first chromosome-level genome in the family Cyperaceae.</title>
        <authorList>
            <person name="Qu G."/>
        </authorList>
    </citation>
    <scope>NUCLEOTIDE SEQUENCE</scope>
    <source>
        <strain evidence="5">C.B.Clarke</strain>
        <tissue evidence="5">Leaf</tissue>
    </source>
</reference>
<name>A0A833RHR8_9POAL</name>
<comment type="similarity">
    <text evidence="1">Belongs to the FLZ family.</text>
</comment>
<evidence type="ECO:0000313" key="5">
    <source>
        <dbReference type="EMBL" id="KAF3339301.1"/>
    </source>
</evidence>
<dbReference type="GO" id="GO:0008270">
    <property type="term" value="F:zinc ion binding"/>
    <property type="evidence" value="ECO:0007669"/>
    <property type="project" value="UniProtKB-KW"/>
</dbReference>
<protein>
    <submittedName>
        <fullName evidence="5">Zinc-finger of the FCS-type, C2-C2</fullName>
    </submittedName>
</protein>
<evidence type="ECO:0000256" key="2">
    <source>
        <dbReference type="ARBA" id="ARBA00022723"/>
    </source>
</evidence>
<keyword evidence="5" id="KW-0862">Zinc</keyword>
<keyword evidence="6" id="KW-1185">Reference proteome</keyword>
<dbReference type="InterPro" id="IPR044181">
    <property type="entry name" value="FLZ17/18"/>
</dbReference>
<dbReference type="PROSITE" id="PS51795">
    <property type="entry name" value="ZF_FLZ"/>
    <property type="match status" value="1"/>
</dbReference>
<comment type="caution">
    <text evidence="5">The sequence shown here is derived from an EMBL/GenBank/DDBJ whole genome shotgun (WGS) entry which is preliminary data.</text>
</comment>
<feature type="zinc finger region" description="FLZ-type" evidence="3">
    <location>
        <begin position="78"/>
        <end position="122"/>
    </location>
</feature>
<dbReference type="InterPro" id="IPR007650">
    <property type="entry name" value="Zf-FLZ_dom"/>
</dbReference>
<dbReference type="Proteomes" id="UP000623129">
    <property type="component" value="Unassembled WGS sequence"/>
</dbReference>
<dbReference type="PANTHER" id="PTHR47847">
    <property type="entry name" value="FCS-LIKE ZINC FINGER 17"/>
    <property type="match status" value="1"/>
</dbReference>
<evidence type="ECO:0000313" key="6">
    <source>
        <dbReference type="Proteomes" id="UP000623129"/>
    </source>
</evidence>
<keyword evidence="2" id="KW-0479">Metal-binding</keyword>
<dbReference type="AlphaFoldDB" id="A0A833RHR8"/>
<evidence type="ECO:0000256" key="3">
    <source>
        <dbReference type="PROSITE-ProRule" id="PRU01131"/>
    </source>
</evidence>
<organism evidence="5 6">
    <name type="scientific">Carex littledalei</name>
    <dbReference type="NCBI Taxonomy" id="544730"/>
    <lineage>
        <taxon>Eukaryota</taxon>
        <taxon>Viridiplantae</taxon>
        <taxon>Streptophyta</taxon>
        <taxon>Embryophyta</taxon>
        <taxon>Tracheophyta</taxon>
        <taxon>Spermatophyta</taxon>
        <taxon>Magnoliopsida</taxon>
        <taxon>Liliopsida</taxon>
        <taxon>Poales</taxon>
        <taxon>Cyperaceae</taxon>
        <taxon>Cyperoideae</taxon>
        <taxon>Cariceae</taxon>
        <taxon>Carex</taxon>
        <taxon>Carex subgen. Euthyceras</taxon>
    </lineage>
</organism>
<gene>
    <name evidence="5" type="ORF">FCM35_KLT16772</name>
</gene>